<dbReference type="GO" id="GO:0031499">
    <property type="term" value="C:TRAMP complex"/>
    <property type="evidence" value="ECO:0007669"/>
    <property type="project" value="TreeGrafter"/>
</dbReference>
<dbReference type="PANTHER" id="PTHR23092:SF15">
    <property type="entry name" value="INACTIVE NON-CANONICAL POLY(A) RNA POLYMERASE PROTEIN TRF4-2-RELATED"/>
    <property type="match status" value="1"/>
</dbReference>
<evidence type="ECO:0000256" key="3">
    <source>
        <dbReference type="ARBA" id="ARBA00012388"/>
    </source>
</evidence>
<evidence type="ECO:0000256" key="6">
    <source>
        <dbReference type="ARBA" id="ARBA00022842"/>
    </source>
</evidence>
<reference evidence="11" key="1">
    <citation type="submission" date="2016-06" db="UniProtKB">
        <authorList>
            <consortium name="WormBaseParasite"/>
        </authorList>
    </citation>
    <scope>IDENTIFICATION</scope>
</reference>
<proteinExistence type="inferred from homology"/>
<keyword evidence="10" id="KW-1185">Reference proteome</keyword>
<evidence type="ECO:0000256" key="4">
    <source>
        <dbReference type="ARBA" id="ARBA00022679"/>
    </source>
</evidence>
<reference evidence="9 10" key="2">
    <citation type="submission" date="2018-11" db="EMBL/GenBank/DDBJ databases">
        <authorList>
            <consortium name="Pathogen Informatics"/>
        </authorList>
    </citation>
    <scope>NUCLEOTIDE SEQUENCE [LARGE SCALE GENOMIC DNA]</scope>
</reference>
<dbReference type="Proteomes" id="UP000267606">
    <property type="component" value="Unassembled WGS sequence"/>
</dbReference>
<feature type="domain" description="Poly(A) RNA polymerase mitochondrial-like central palm" evidence="8">
    <location>
        <begin position="65"/>
        <end position="192"/>
    </location>
</feature>
<evidence type="ECO:0000256" key="2">
    <source>
        <dbReference type="ARBA" id="ARBA00008593"/>
    </source>
</evidence>
<dbReference type="InterPro" id="IPR045862">
    <property type="entry name" value="Trf4-like"/>
</dbReference>
<evidence type="ECO:0000256" key="7">
    <source>
        <dbReference type="SAM" id="MobiDB-lite"/>
    </source>
</evidence>
<dbReference type="InterPro" id="IPR043519">
    <property type="entry name" value="NT_sf"/>
</dbReference>
<dbReference type="GO" id="GO:0003729">
    <property type="term" value="F:mRNA binding"/>
    <property type="evidence" value="ECO:0007669"/>
    <property type="project" value="TreeGrafter"/>
</dbReference>
<dbReference type="GO" id="GO:0031123">
    <property type="term" value="P:RNA 3'-end processing"/>
    <property type="evidence" value="ECO:0007669"/>
    <property type="project" value="TreeGrafter"/>
</dbReference>
<evidence type="ECO:0000313" key="10">
    <source>
        <dbReference type="Proteomes" id="UP000267606"/>
    </source>
</evidence>
<dbReference type="GO" id="GO:0046872">
    <property type="term" value="F:metal ion binding"/>
    <property type="evidence" value="ECO:0007669"/>
    <property type="project" value="UniProtKB-KW"/>
</dbReference>
<keyword evidence="5" id="KW-0479">Metal-binding</keyword>
<dbReference type="AlphaFoldDB" id="A0A183HYV6"/>
<protein>
    <recommendedName>
        <fullName evidence="3">polynucleotide adenylyltransferase</fullName>
        <ecNumber evidence="3">2.7.7.19</ecNumber>
    </recommendedName>
</protein>
<keyword evidence="4" id="KW-0808">Transferase</keyword>
<evidence type="ECO:0000256" key="1">
    <source>
        <dbReference type="ARBA" id="ARBA00001936"/>
    </source>
</evidence>
<dbReference type="FunFam" id="3.30.460.10:FF:000006">
    <property type="entry name" value="non-canonical poly(A) RNA polymerase PAPD5"/>
    <property type="match status" value="1"/>
</dbReference>
<comment type="cofactor">
    <cofactor evidence="1">
        <name>Mn(2+)</name>
        <dbReference type="ChEBI" id="CHEBI:29035"/>
    </cofactor>
</comment>
<dbReference type="CDD" id="cd05402">
    <property type="entry name" value="NT_PAP_TUTase"/>
    <property type="match status" value="1"/>
</dbReference>
<feature type="region of interest" description="Disordered" evidence="7">
    <location>
        <begin position="1"/>
        <end position="27"/>
    </location>
</feature>
<sequence length="237" mass="27054">MILKDNAPEVVDQCDSAPSSSSEGEEEVLNFTADSSDRVYWPPRESTTFVAPWCRRRYALSLRGLHEELLDLYAWLKPSPLEKALRLRVFERVRGVLQRIWPAAKIDVFGSLYTNLFLPTSDIDVVVESDSVSEEPPLWKTAIALKESGITESINVLDKAFVPIVKMVDKDTKIYLDISFNTIQGVRSAKFIEDMKIRYPVLEPLVLVLKQFLMQRQLNQVQFFMPNDLTSNLSSIP</sequence>
<dbReference type="GO" id="GO:0005730">
    <property type="term" value="C:nucleolus"/>
    <property type="evidence" value="ECO:0007669"/>
    <property type="project" value="TreeGrafter"/>
</dbReference>
<keyword evidence="6" id="KW-0460">Magnesium</keyword>
<dbReference type="EC" id="2.7.7.19" evidence="3"/>
<comment type="similarity">
    <text evidence="2">Belongs to the DNA polymerase type-B-like family.</text>
</comment>
<dbReference type="GO" id="GO:0043634">
    <property type="term" value="P:polyadenylation-dependent ncRNA catabolic process"/>
    <property type="evidence" value="ECO:0007669"/>
    <property type="project" value="TreeGrafter"/>
</dbReference>
<evidence type="ECO:0000259" key="8">
    <source>
        <dbReference type="Pfam" id="PF22600"/>
    </source>
</evidence>
<dbReference type="Pfam" id="PF22600">
    <property type="entry name" value="MTPAP-like_central"/>
    <property type="match status" value="1"/>
</dbReference>
<evidence type="ECO:0000313" key="9">
    <source>
        <dbReference type="EMBL" id="VDP11866.1"/>
    </source>
</evidence>
<dbReference type="GO" id="GO:1990817">
    <property type="term" value="F:poly(A) RNA polymerase activity"/>
    <property type="evidence" value="ECO:0007669"/>
    <property type="project" value="UniProtKB-EC"/>
</dbReference>
<name>A0A183HYV6_9BILA</name>
<dbReference type="WBParaSite" id="OFLC_0001266901-mRNA-1">
    <property type="protein sequence ID" value="OFLC_0001266901-mRNA-1"/>
    <property type="gene ID" value="OFLC_0001266901"/>
</dbReference>
<dbReference type="STRING" id="387005.A0A183HYV6"/>
<dbReference type="PANTHER" id="PTHR23092">
    <property type="entry name" value="POLY(A) RNA POLYMERASE"/>
    <property type="match status" value="1"/>
</dbReference>
<evidence type="ECO:0000256" key="5">
    <source>
        <dbReference type="ARBA" id="ARBA00022723"/>
    </source>
</evidence>
<dbReference type="Gene3D" id="3.30.460.10">
    <property type="entry name" value="Beta Polymerase, domain 2"/>
    <property type="match status" value="1"/>
</dbReference>
<gene>
    <name evidence="9" type="ORF">OFLC_LOCUS12668</name>
</gene>
<organism evidence="11">
    <name type="scientific">Onchocerca flexuosa</name>
    <dbReference type="NCBI Taxonomy" id="387005"/>
    <lineage>
        <taxon>Eukaryota</taxon>
        <taxon>Metazoa</taxon>
        <taxon>Ecdysozoa</taxon>
        <taxon>Nematoda</taxon>
        <taxon>Chromadorea</taxon>
        <taxon>Rhabditida</taxon>
        <taxon>Spirurina</taxon>
        <taxon>Spiruromorpha</taxon>
        <taxon>Filarioidea</taxon>
        <taxon>Onchocercidae</taxon>
        <taxon>Onchocerca</taxon>
    </lineage>
</organism>
<dbReference type="EMBL" id="UZAJ01039898">
    <property type="protein sequence ID" value="VDP11866.1"/>
    <property type="molecule type" value="Genomic_DNA"/>
</dbReference>
<dbReference type="SUPFAM" id="SSF81301">
    <property type="entry name" value="Nucleotidyltransferase"/>
    <property type="match status" value="1"/>
</dbReference>
<accession>A0A183HYV6</accession>
<evidence type="ECO:0000313" key="11">
    <source>
        <dbReference type="WBParaSite" id="OFLC_0001266901-mRNA-1"/>
    </source>
</evidence>
<dbReference type="InterPro" id="IPR054708">
    <property type="entry name" value="MTPAP-like_central"/>
</dbReference>